<dbReference type="CDD" id="cd02230">
    <property type="entry name" value="cupin_HP0902-like"/>
    <property type="match status" value="1"/>
</dbReference>
<name>A0ABS7DLQ7_9FIRM</name>
<gene>
    <name evidence="2" type="ORF">J5W02_05265</name>
</gene>
<keyword evidence="3" id="KW-1185">Reference proteome</keyword>
<evidence type="ECO:0000313" key="2">
    <source>
        <dbReference type="EMBL" id="MBW7572217.1"/>
    </source>
</evidence>
<protein>
    <submittedName>
        <fullName evidence="2">Cupin domain-containing protein</fullName>
    </submittedName>
</protein>
<dbReference type="RefSeq" id="WP_219964634.1">
    <property type="nucleotide sequence ID" value="NZ_JAGFNZ010000002.1"/>
</dbReference>
<evidence type="ECO:0000313" key="3">
    <source>
        <dbReference type="Proteomes" id="UP000719942"/>
    </source>
</evidence>
<dbReference type="InterPro" id="IPR011051">
    <property type="entry name" value="RmlC_Cupin_sf"/>
</dbReference>
<dbReference type="Gene3D" id="2.60.120.10">
    <property type="entry name" value="Jelly Rolls"/>
    <property type="match status" value="1"/>
</dbReference>
<sequence>MQKNYIKNIDFSTALNLAELVTYQQGQVVSKTLAQNPAVSLTLFAFDQGEEISSHESNGDAMVTALDGEGEITIGSEKHVLKAGQTIIMPAKVPHAVYASQPFKMFLTVVFPQPE</sequence>
<organism evidence="2 3">
    <name type="scientific">Caproiciproducens faecalis</name>
    <dbReference type="NCBI Taxonomy" id="2820301"/>
    <lineage>
        <taxon>Bacteria</taxon>
        <taxon>Bacillati</taxon>
        <taxon>Bacillota</taxon>
        <taxon>Clostridia</taxon>
        <taxon>Eubacteriales</taxon>
        <taxon>Acutalibacteraceae</taxon>
        <taxon>Caproiciproducens</taxon>
    </lineage>
</organism>
<comment type="caution">
    <text evidence="2">The sequence shown here is derived from an EMBL/GenBank/DDBJ whole genome shotgun (WGS) entry which is preliminary data.</text>
</comment>
<reference evidence="2 3" key="1">
    <citation type="submission" date="2021-03" db="EMBL/GenBank/DDBJ databases">
        <title>Caproiciproducens sp. nov. isolated from feces of cow.</title>
        <authorList>
            <person name="Choi J.-Y."/>
        </authorList>
    </citation>
    <scope>NUCLEOTIDE SEQUENCE [LARGE SCALE GENOMIC DNA]</scope>
    <source>
        <strain evidence="2 3">AGMB10547</strain>
    </source>
</reference>
<accession>A0ABS7DLQ7</accession>
<proteinExistence type="predicted"/>
<dbReference type="PANTHER" id="PTHR37694">
    <property type="entry name" value="SLR8022 PROTEIN"/>
    <property type="match status" value="1"/>
</dbReference>
<feature type="domain" description="Cupin type-2" evidence="1">
    <location>
        <begin position="43"/>
        <end position="105"/>
    </location>
</feature>
<dbReference type="InterPro" id="IPR013096">
    <property type="entry name" value="Cupin_2"/>
</dbReference>
<dbReference type="EMBL" id="JAGFNZ010000002">
    <property type="protein sequence ID" value="MBW7572217.1"/>
    <property type="molecule type" value="Genomic_DNA"/>
</dbReference>
<dbReference type="Pfam" id="PF07883">
    <property type="entry name" value="Cupin_2"/>
    <property type="match status" value="1"/>
</dbReference>
<dbReference type="SUPFAM" id="SSF51182">
    <property type="entry name" value="RmlC-like cupins"/>
    <property type="match status" value="1"/>
</dbReference>
<evidence type="ECO:0000259" key="1">
    <source>
        <dbReference type="Pfam" id="PF07883"/>
    </source>
</evidence>
<dbReference type="PANTHER" id="PTHR37694:SF1">
    <property type="entry name" value="SLR8022 PROTEIN"/>
    <property type="match status" value="1"/>
</dbReference>
<dbReference type="Proteomes" id="UP000719942">
    <property type="component" value="Unassembled WGS sequence"/>
</dbReference>
<dbReference type="InterPro" id="IPR014710">
    <property type="entry name" value="RmlC-like_jellyroll"/>
</dbReference>